<accession>A0ACC2SGX5</accession>
<evidence type="ECO:0000313" key="2">
    <source>
        <dbReference type="Proteomes" id="UP001165960"/>
    </source>
</evidence>
<proteinExistence type="predicted"/>
<dbReference type="Proteomes" id="UP001165960">
    <property type="component" value="Unassembled WGS sequence"/>
</dbReference>
<name>A0ACC2SGX5_9FUNG</name>
<keyword evidence="2" id="KW-1185">Reference proteome</keyword>
<organism evidence="1 2">
    <name type="scientific">Entomophthora muscae</name>
    <dbReference type="NCBI Taxonomy" id="34485"/>
    <lineage>
        <taxon>Eukaryota</taxon>
        <taxon>Fungi</taxon>
        <taxon>Fungi incertae sedis</taxon>
        <taxon>Zoopagomycota</taxon>
        <taxon>Entomophthoromycotina</taxon>
        <taxon>Entomophthoromycetes</taxon>
        <taxon>Entomophthorales</taxon>
        <taxon>Entomophthoraceae</taxon>
        <taxon>Entomophthora</taxon>
    </lineage>
</organism>
<sequence>MKYAVLLSSFLAVCASLSTSRQKQEILDEFRYPNGVRPEVPQSYGPNIHAVSPGGMVEFNIISSQPPMNISHLVAACQIAGGFLENAIKFKNPIKVRVTHGDSEGGCLMGDVAIVCSEAKEKEIKYNDSTVLFPYALIHQKQTNRETAEDIDIYITNVVDLVKPEEYGGHYNRYNGMIESIVSGCFRGLGVFSMIDEYIANYTSQSNEFSGDKHNTIPAKKSLFDTFIHSHNNSELDKTQDSFMPSQYPDIPSLKQRNSLYFQTKLGSKVNLATGTEDDSPSHYDLSYENTTDYLMVAGPYPHGYFLKFQNVISWKTSPIGLKTIEVLETLGYELNPNPSRAKSLLGFYEKMRPFNKQNGDEKYTKYFKPVEMNENNSV</sequence>
<evidence type="ECO:0000313" key="1">
    <source>
        <dbReference type="EMBL" id="KAJ9061542.1"/>
    </source>
</evidence>
<comment type="caution">
    <text evidence="1">The sequence shown here is derived from an EMBL/GenBank/DDBJ whole genome shotgun (WGS) entry which is preliminary data.</text>
</comment>
<protein>
    <submittedName>
        <fullName evidence="1">Uncharacterized protein</fullName>
    </submittedName>
</protein>
<gene>
    <name evidence="1" type="ORF">DSO57_1019589</name>
</gene>
<reference evidence="1" key="1">
    <citation type="submission" date="2022-04" db="EMBL/GenBank/DDBJ databases">
        <title>Genome of the entomopathogenic fungus Entomophthora muscae.</title>
        <authorList>
            <person name="Elya C."/>
            <person name="Lovett B.R."/>
            <person name="Lee E."/>
            <person name="Macias A.M."/>
            <person name="Hajek A.E."/>
            <person name="De Bivort B.L."/>
            <person name="Kasson M.T."/>
            <person name="De Fine Licht H.H."/>
            <person name="Stajich J.E."/>
        </authorList>
    </citation>
    <scope>NUCLEOTIDE SEQUENCE</scope>
    <source>
        <strain evidence="1">Berkeley</strain>
    </source>
</reference>
<dbReference type="EMBL" id="QTSX02005059">
    <property type="protein sequence ID" value="KAJ9061542.1"/>
    <property type="molecule type" value="Genomic_DNA"/>
</dbReference>